<dbReference type="Proteomes" id="UP000054383">
    <property type="component" value="Unassembled WGS sequence"/>
</dbReference>
<organism evidence="3 4">
    <name type="scientific">Talaromyces islandicus</name>
    <name type="common">Penicillium islandicum</name>
    <dbReference type="NCBI Taxonomy" id="28573"/>
    <lineage>
        <taxon>Eukaryota</taxon>
        <taxon>Fungi</taxon>
        <taxon>Dikarya</taxon>
        <taxon>Ascomycota</taxon>
        <taxon>Pezizomycotina</taxon>
        <taxon>Eurotiomycetes</taxon>
        <taxon>Eurotiomycetidae</taxon>
        <taxon>Eurotiales</taxon>
        <taxon>Trichocomaceae</taxon>
        <taxon>Talaromyces</taxon>
        <taxon>Talaromyces sect. Islandici</taxon>
    </lineage>
</organism>
<keyword evidence="2" id="KW-1133">Transmembrane helix</keyword>
<dbReference type="AlphaFoldDB" id="A0A0U1LVM2"/>
<dbReference type="EMBL" id="CVMT01000003">
    <property type="protein sequence ID" value="CRG87453.1"/>
    <property type="molecule type" value="Genomic_DNA"/>
</dbReference>
<feature type="region of interest" description="Disordered" evidence="1">
    <location>
        <begin position="236"/>
        <end position="296"/>
    </location>
</feature>
<dbReference type="OrthoDB" id="4227250at2759"/>
<keyword evidence="2" id="KW-0472">Membrane</keyword>
<proteinExistence type="predicted"/>
<feature type="compositionally biased region" description="Basic and acidic residues" evidence="1">
    <location>
        <begin position="270"/>
        <end position="280"/>
    </location>
</feature>
<feature type="region of interest" description="Disordered" evidence="1">
    <location>
        <begin position="85"/>
        <end position="113"/>
    </location>
</feature>
<keyword evidence="4" id="KW-1185">Reference proteome</keyword>
<sequence>MIATAARRQLSDESHLIHLSASSSRLLWLAICISYLLFLRFIGALTGAFVQLPLWLSAHIARIESRIVNLAASVLRMVAGETHATTKFGQQHRGRPGRDDGYSGRSLPNGPADDLIAPRHSSLEFDGMSEASYRQLNTRWLTHRPQAPRPPYRRGFENVRPSTTVTPPQPAVVNREAARSLGHDGTASSPGIIAPIPSLPIPSIPTFITRMPYISVSDSIYSSSSAGLLGRRRHFSASSSVGGRQHVKSETYTNLLPQRPSLDCNSPCRSAEKVEEHKMAQDSSSKNDAAFPGRFPSSEELDYGSLAAVTQQFMQDIGRTRKG</sequence>
<gene>
    <name evidence="3" type="ORF">PISL3812_04471</name>
</gene>
<evidence type="ECO:0000313" key="4">
    <source>
        <dbReference type="Proteomes" id="UP000054383"/>
    </source>
</evidence>
<accession>A0A0U1LVM2</accession>
<dbReference type="OMA" id="WLAICIS"/>
<evidence type="ECO:0000256" key="1">
    <source>
        <dbReference type="SAM" id="MobiDB-lite"/>
    </source>
</evidence>
<name>A0A0U1LVM2_TALIS</name>
<protein>
    <submittedName>
        <fullName evidence="3">Uncharacterized protein</fullName>
    </submittedName>
</protein>
<evidence type="ECO:0000313" key="3">
    <source>
        <dbReference type="EMBL" id="CRG87453.1"/>
    </source>
</evidence>
<keyword evidence="2" id="KW-0812">Transmembrane</keyword>
<feature type="region of interest" description="Disordered" evidence="1">
    <location>
        <begin position="144"/>
        <end position="169"/>
    </location>
</feature>
<reference evidence="3 4" key="1">
    <citation type="submission" date="2015-04" db="EMBL/GenBank/DDBJ databases">
        <authorList>
            <person name="Syromyatnikov M.Y."/>
            <person name="Popov V.N."/>
        </authorList>
    </citation>
    <scope>NUCLEOTIDE SEQUENCE [LARGE SCALE GENOMIC DNA]</scope>
    <source>
        <strain evidence="3">WF-38-12</strain>
    </source>
</reference>
<evidence type="ECO:0000256" key="2">
    <source>
        <dbReference type="SAM" id="Phobius"/>
    </source>
</evidence>
<feature type="transmembrane region" description="Helical" evidence="2">
    <location>
        <begin position="26"/>
        <end position="56"/>
    </location>
</feature>